<evidence type="ECO:0000313" key="5">
    <source>
        <dbReference type="Proteomes" id="UP000233440"/>
    </source>
</evidence>
<comment type="caution">
    <text evidence="4">The sequence shown here is derived from an EMBL/GenBank/DDBJ whole genome shotgun (WGS) entry which is preliminary data.</text>
</comment>
<dbReference type="PROSITE" id="PS00584">
    <property type="entry name" value="PFKB_KINASES_2"/>
    <property type="match status" value="1"/>
</dbReference>
<feature type="domain" description="Carbohydrate kinase PfkB" evidence="3">
    <location>
        <begin position="12"/>
        <end position="264"/>
    </location>
</feature>
<dbReference type="PANTHER" id="PTHR10584:SF166">
    <property type="entry name" value="RIBOKINASE"/>
    <property type="match status" value="1"/>
</dbReference>
<dbReference type="RefSeq" id="WP_101353033.1">
    <property type="nucleotide sequence ID" value="NZ_PIQO01000002.1"/>
</dbReference>
<evidence type="ECO:0000259" key="3">
    <source>
        <dbReference type="Pfam" id="PF00294"/>
    </source>
</evidence>
<dbReference type="SUPFAM" id="SSF53613">
    <property type="entry name" value="Ribokinase-like"/>
    <property type="match status" value="1"/>
</dbReference>
<name>A0A2N3LP84_9BACI</name>
<keyword evidence="2 4" id="KW-0418">Kinase</keyword>
<dbReference type="AlphaFoldDB" id="A0A2N3LP84"/>
<sequence>MRLIAIGDNVVDIYKERNEMFPGGNALNVAVLAKHSGAEHTAFIGIIGNDDAGDHIIDSLEKNNVDISRIRRACGESGKAYVDLNEDGDRIFVGSNKGGIQSMLKIRLTEEDYQLIKQYDVLHTSIYSSLEHDLETLKESIQLSFDFSNHYDQEILKQVCPHITFAFLSGSHLSEIEIKELCEEIHSLGTPYVVVTRGSTGVMMSHKGEIYEKGIVEANVIDTLGAGDSFIAGFLTSYLDNQSIQDALEYASHRASRTCEVNGAFGYGKKMDSKLFSK</sequence>
<dbReference type="Pfam" id="PF00294">
    <property type="entry name" value="PfkB"/>
    <property type="match status" value="1"/>
</dbReference>
<dbReference type="EMBL" id="PIQO01000002">
    <property type="protein sequence ID" value="PKR86395.1"/>
    <property type="molecule type" value="Genomic_DNA"/>
</dbReference>
<dbReference type="InterPro" id="IPR002173">
    <property type="entry name" value="Carboh/pur_kinase_PfkB_CS"/>
</dbReference>
<keyword evidence="1" id="KW-0808">Transferase</keyword>
<reference evidence="4 5" key="1">
    <citation type="submission" date="2017-11" db="EMBL/GenBank/DDBJ databases">
        <title>Bacillus camelliae sp. nov., isolated from pu'er tea.</title>
        <authorList>
            <person name="Niu L."/>
        </authorList>
    </citation>
    <scope>NUCLEOTIDE SEQUENCE [LARGE SCALE GENOMIC DNA]</scope>
    <source>
        <strain evidence="4 5">7578-1</strain>
    </source>
</reference>
<organism evidence="4 5">
    <name type="scientific">Heyndrickxia camelliae</name>
    <dbReference type="NCBI Taxonomy" id="1707093"/>
    <lineage>
        <taxon>Bacteria</taxon>
        <taxon>Bacillati</taxon>
        <taxon>Bacillota</taxon>
        <taxon>Bacilli</taxon>
        <taxon>Bacillales</taxon>
        <taxon>Bacillaceae</taxon>
        <taxon>Heyndrickxia</taxon>
    </lineage>
</organism>
<dbReference type="InterPro" id="IPR011611">
    <property type="entry name" value="PfkB_dom"/>
</dbReference>
<gene>
    <name evidence="4" type="ORF">CWO92_04680</name>
</gene>
<keyword evidence="5" id="KW-1185">Reference proteome</keyword>
<evidence type="ECO:0000313" key="4">
    <source>
        <dbReference type="EMBL" id="PKR86395.1"/>
    </source>
</evidence>
<accession>A0A2N3LP84</accession>
<evidence type="ECO:0000256" key="2">
    <source>
        <dbReference type="ARBA" id="ARBA00022777"/>
    </source>
</evidence>
<dbReference type="GO" id="GO:0016301">
    <property type="term" value="F:kinase activity"/>
    <property type="evidence" value="ECO:0007669"/>
    <property type="project" value="UniProtKB-KW"/>
</dbReference>
<dbReference type="InterPro" id="IPR029056">
    <property type="entry name" value="Ribokinase-like"/>
</dbReference>
<dbReference type="Gene3D" id="3.40.1190.20">
    <property type="match status" value="1"/>
</dbReference>
<dbReference type="PANTHER" id="PTHR10584">
    <property type="entry name" value="SUGAR KINASE"/>
    <property type="match status" value="1"/>
</dbReference>
<proteinExistence type="predicted"/>
<protein>
    <submittedName>
        <fullName evidence="4">Fructoselysine 6-kinase</fullName>
    </submittedName>
</protein>
<evidence type="ECO:0000256" key="1">
    <source>
        <dbReference type="ARBA" id="ARBA00022679"/>
    </source>
</evidence>
<dbReference type="Proteomes" id="UP000233440">
    <property type="component" value="Unassembled WGS sequence"/>
</dbReference>
<dbReference type="OrthoDB" id="9775849at2"/>